<dbReference type="SUPFAM" id="SSF74650">
    <property type="entry name" value="Galactose mutarotase-like"/>
    <property type="match status" value="1"/>
</dbReference>
<dbReference type="InterPro" id="IPR012970">
    <property type="entry name" value="Lyase_8_alpha_N"/>
</dbReference>
<dbReference type="InterPro" id="IPR004103">
    <property type="entry name" value="Lyase_8_C"/>
</dbReference>
<accession>A0ABW4L3D1</accession>
<dbReference type="PANTHER" id="PTHR38481">
    <property type="entry name" value="HYALURONATE LYASE"/>
    <property type="match status" value="1"/>
</dbReference>
<dbReference type="Proteomes" id="UP001597277">
    <property type="component" value="Unassembled WGS sequence"/>
</dbReference>
<evidence type="ECO:0000259" key="4">
    <source>
        <dbReference type="Pfam" id="PF02278"/>
    </source>
</evidence>
<feature type="domain" description="Polysaccharide lyase 8 N-terminal alpha-helical" evidence="6">
    <location>
        <begin position="15"/>
        <end position="303"/>
    </location>
</feature>
<evidence type="ECO:0000259" key="5">
    <source>
        <dbReference type="Pfam" id="PF02884"/>
    </source>
</evidence>
<feature type="domain" description="Polysaccharide lyase family 8 C-terminal" evidence="5">
    <location>
        <begin position="634"/>
        <end position="692"/>
    </location>
</feature>
<sequence length="745" mass="82526">MSGSTDNRSTPVPEVQAAIGRVDALAQEHLATLETSDRRAYLWRDLPFEGNENRQSLDTRRSFARIEAIARAYATAGSEFEREPEVRAQLLSGLDWLYENRYNESLEQAGNWYNWQIGTPLQLTSAVLLLYDDVDEARRDAYMTAVNKFCPQPDHTGANRIWTSRVVAQRAALVDDDRMLTAARDGIAPALTFVDAGDGFYRDGSFIQHEQHPYTGGYGLAVVASTAWFVHLLDGSPWQLQRSDLSELLDWIDIGFEPWLYRGSFLSPVRGRYIARQDSQDHAAGRSATQALVHLAFSVDSHRSVPLKGLARHLLEEEQFTDVYNTRDIGTIIYAKALTDDPDTVPRAPSQVTRVFPAMDRVVHRRPNFTFAIAMSSSRIATYESANTENLKGWHTGSGATYLYNSDLAHYDDHYWPTIDPTSIPGTTVPVGDRPNAFGAGYLSDKEWAGGATFASLAAIGMDFRTFTDGPDESALTGKKSWFLLGDEIVALGTDINGSSGERVQTVVENRKVINRNAQTLTVDGSALHGWPTDETLRESSWLHLAGPTSDSGIGYVFPDPTEIHVRQESRTGAWSDINNSPPHRDATEHRRDFVTLWIDHGTDPVQKTYSYILLPGATTDTTASYARQPAVDVLANTNYVQAVRREDVLAANFWRNGAPTVGGITCHGPASVLRVRDRDQMSLIVADPTQSYEGRLRINLNESASHVISSDPRITVHRLAPGITLSVDLTRSQGSSYVVTFESA</sequence>
<dbReference type="GO" id="GO:0016829">
    <property type="term" value="F:lyase activity"/>
    <property type="evidence" value="ECO:0007669"/>
    <property type="project" value="UniProtKB-KW"/>
</dbReference>
<dbReference type="InterPro" id="IPR008929">
    <property type="entry name" value="Chondroitin_lyas"/>
</dbReference>
<feature type="domain" description="Polysaccharide lyase family 8 central" evidence="4">
    <location>
        <begin position="354"/>
        <end position="618"/>
    </location>
</feature>
<keyword evidence="2" id="KW-0732">Signal</keyword>
<dbReference type="EMBL" id="JBHUEE010000002">
    <property type="protein sequence ID" value="MFD1717382.1"/>
    <property type="molecule type" value="Genomic_DNA"/>
</dbReference>
<dbReference type="InterPro" id="IPR011013">
    <property type="entry name" value="Gal_mutarotase_sf_dom"/>
</dbReference>
<dbReference type="Gene3D" id="1.50.10.100">
    <property type="entry name" value="Chondroitin AC/alginate lyase"/>
    <property type="match status" value="1"/>
</dbReference>
<comment type="similarity">
    <text evidence="1">Belongs to the polysaccharide lyase 8 family.</text>
</comment>
<gene>
    <name evidence="7" type="ORF">ACFSE6_06025</name>
</gene>
<keyword evidence="8" id="KW-1185">Reference proteome</keyword>
<dbReference type="PANTHER" id="PTHR38481:SF1">
    <property type="entry name" value="HYALURONATE LYASE"/>
    <property type="match status" value="1"/>
</dbReference>
<protein>
    <submittedName>
        <fullName evidence="7">Polysaccharide lyase 8 family protein</fullName>
    </submittedName>
</protein>
<dbReference type="InterPro" id="IPR038970">
    <property type="entry name" value="Lyase_8"/>
</dbReference>
<dbReference type="SUPFAM" id="SSF48230">
    <property type="entry name" value="Chondroitin AC/alginate lyase"/>
    <property type="match status" value="1"/>
</dbReference>
<dbReference type="Pfam" id="PF02884">
    <property type="entry name" value="Lyase_8_C"/>
    <property type="match status" value="1"/>
</dbReference>
<evidence type="ECO:0000259" key="6">
    <source>
        <dbReference type="Pfam" id="PF08124"/>
    </source>
</evidence>
<dbReference type="CDD" id="cd01083">
    <property type="entry name" value="GAG_Lyase"/>
    <property type="match status" value="1"/>
</dbReference>
<evidence type="ECO:0000256" key="1">
    <source>
        <dbReference type="ARBA" id="ARBA00006699"/>
    </source>
</evidence>
<dbReference type="InterPro" id="IPR011071">
    <property type="entry name" value="Lyase_8-like_C"/>
</dbReference>
<organism evidence="7 8">
    <name type="scientific">Georgenia deserti</name>
    <dbReference type="NCBI Taxonomy" id="2093781"/>
    <lineage>
        <taxon>Bacteria</taxon>
        <taxon>Bacillati</taxon>
        <taxon>Actinomycetota</taxon>
        <taxon>Actinomycetes</taxon>
        <taxon>Micrococcales</taxon>
        <taxon>Bogoriellaceae</taxon>
        <taxon>Georgenia</taxon>
    </lineage>
</organism>
<comment type="caution">
    <text evidence="7">The sequence shown here is derived from an EMBL/GenBank/DDBJ whole genome shotgun (WGS) entry which is preliminary data.</text>
</comment>
<dbReference type="SUPFAM" id="SSF49863">
    <property type="entry name" value="Hyaluronate lyase-like, C-terminal domain"/>
    <property type="match status" value="1"/>
</dbReference>
<evidence type="ECO:0000313" key="7">
    <source>
        <dbReference type="EMBL" id="MFD1717382.1"/>
    </source>
</evidence>
<reference evidence="8" key="1">
    <citation type="journal article" date="2019" name="Int. J. Syst. Evol. Microbiol.">
        <title>The Global Catalogue of Microorganisms (GCM) 10K type strain sequencing project: providing services to taxonomists for standard genome sequencing and annotation.</title>
        <authorList>
            <consortium name="The Broad Institute Genomics Platform"/>
            <consortium name="The Broad Institute Genome Sequencing Center for Infectious Disease"/>
            <person name="Wu L."/>
            <person name="Ma J."/>
        </authorList>
    </citation>
    <scope>NUCLEOTIDE SEQUENCE [LARGE SCALE GENOMIC DNA]</scope>
    <source>
        <strain evidence="8">JCM 17130</strain>
    </source>
</reference>
<dbReference type="InterPro" id="IPR014718">
    <property type="entry name" value="GH-type_carb-bd"/>
</dbReference>
<evidence type="ECO:0000256" key="2">
    <source>
        <dbReference type="ARBA" id="ARBA00022729"/>
    </source>
</evidence>
<evidence type="ECO:0000313" key="8">
    <source>
        <dbReference type="Proteomes" id="UP001597277"/>
    </source>
</evidence>
<proteinExistence type="inferred from homology"/>
<dbReference type="InterPro" id="IPR003159">
    <property type="entry name" value="Lyase_8_central_dom"/>
</dbReference>
<dbReference type="Pfam" id="PF02278">
    <property type="entry name" value="Lyase_8"/>
    <property type="match status" value="1"/>
</dbReference>
<dbReference type="RefSeq" id="WP_388003505.1">
    <property type="nucleotide sequence ID" value="NZ_JBHUEE010000002.1"/>
</dbReference>
<dbReference type="Gene3D" id="2.60.220.10">
    <property type="entry name" value="Polysaccharide lyase family 8-like, C-terminal"/>
    <property type="match status" value="1"/>
</dbReference>
<evidence type="ECO:0000256" key="3">
    <source>
        <dbReference type="ARBA" id="ARBA00023239"/>
    </source>
</evidence>
<dbReference type="Gene3D" id="2.70.98.10">
    <property type="match status" value="1"/>
</dbReference>
<name>A0ABW4L3D1_9MICO</name>
<keyword evidence="3 7" id="KW-0456">Lyase</keyword>
<dbReference type="Pfam" id="PF08124">
    <property type="entry name" value="Lyase_8_N"/>
    <property type="match status" value="1"/>
</dbReference>